<dbReference type="Gene3D" id="3.30.420.10">
    <property type="entry name" value="Ribonuclease H-like superfamily/Ribonuclease H"/>
    <property type="match status" value="1"/>
</dbReference>
<gene>
    <name evidence="3" type="ORF">PC113_g18822</name>
    <name evidence="4" type="ORF">PC115_g18233</name>
    <name evidence="5" type="ORF">PC117_g20314</name>
    <name evidence="6" type="ORF">PC118_g1236</name>
</gene>
<feature type="domain" description="Integrase catalytic" evidence="2">
    <location>
        <begin position="1"/>
        <end position="119"/>
    </location>
</feature>
<dbReference type="EMBL" id="RCMI01000927">
    <property type="protein sequence ID" value="KAG2894163.1"/>
    <property type="molecule type" value="Genomic_DNA"/>
</dbReference>
<evidence type="ECO:0000256" key="1">
    <source>
        <dbReference type="SAM" id="MobiDB-lite"/>
    </source>
</evidence>
<dbReference type="InterPro" id="IPR050951">
    <property type="entry name" value="Retrovirus_Pol_polyprotein"/>
</dbReference>
<dbReference type="PROSITE" id="PS50994">
    <property type="entry name" value="INTEGRASE"/>
    <property type="match status" value="1"/>
</dbReference>
<dbReference type="Proteomes" id="UP000736787">
    <property type="component" value="Unassembled WGS sequence"/>
</dbReference>
<name>A0A8T0YF35_9STRA</name>
<dbReference type="GO" id="GO:0003676">
    <property type="term" value="F:nucleic acid binding"/>
    <property type="evidence" value="ECO:0007669"/>
    <property type="project" value="InterPro"/>
</dbReference>
<dbReference type="AlphaFoldDB" id="A0A8T0YF35"/>
<reference evidence="3" key="1">
    <citation type="submission" date="2018-10" db="EMBL/GenBank/DDBJ databases">
        <title>Effector identification in a new, highly contiguous assembly of the strawberry crown rot pathogen Phytophthora cactorum.</title>
        <authorList>
            <person name="Armitage A.D."/>
            <person name="Nellist C.F."/>
            <person name="Bates H."/>
            <person name="Vickerstaff R.J."/>
            <person name="Harrison R.J."/>
        </authorList>
    </citation>
    <scope>NUCLEOTIDE SEQUENCE</scope>
    <source>
        <strain evidence="3">15-7</strain>
        <strain evidence="4">4032</strain>
        <strain evidence="5">4040</strain>
        <strain evidence="6">P415</strain>
    </source>
</reference>
<feature type="compositionally biased region" description="Basic and acidic residues" evidence="1">
    <location>
        <begin position="162"/>
        <end position="179"/>
    </location>
</feature>
<dbReference type="InterPro" id="IPR012337">
    <property type="entry name" value="RNaseH-like_sf"/>
</dbReference>
<evidence type="ECO:0000259" key="2">
    <source>
        <dbReference type="PROSITE" id="PS50994"/>
    </source>
</evidence>
<evidence type="ECO:0000313" key="6">
    <source>
        <dbReference type="EMBL" id="KAG2998565.1"/>
    </source>
</evidence>
<feature type="region of interest" description="Disordered" evidence="1">
    <location>
        <begin position="155"/>
        <end position="179"/>
    </location>
</feature>
<dbReference type="Proteomes" id="UP000774804">
    <property type="component" value="Unassembled WGS sequence"/>
</dbReference>
<dbReference type="Proteomes" id="UP000697107">
    <property type="component" value="Unassembled WGS sequence"/>
</dbReference>
<dbReference type="EMBL" id="RCMK01000937">
    <property type="protein sequence ID" value="KAG2907060.1"/>
    <property type="molecule type" value="Genomic_DNA"/>
</dbReference>
<accession>A0A8T0YF35</accession>
<comment type="caution">
    <text evidence="3">The sequence shown here is derived from an EMBL/GenBank/DDBJ whole genome shotgun (WGS) entry which is preliminary data.</text>
</comment>
<dbReference type="EMBL" id="RCMG01000915">
    <property type="protein sequence ID" value="KAG2842359.1"/>
    <property type="molecule type" value="Genomic_DNA"/>
</dbReference>
<dbReference type="SUPFAM" id="SSF53098">
    <property type="entry name" value="Ribonuclease H-like"/>
    <property type="match status" value="1"/>
</dbReference>
<organism evidence="3 7">
    <name type="scientific">Phytophthora cactorum</name>
    <dbReference type="NCBI Taxonomy" id="29920"/>
    <lineage>
        <taxon>Eukaryota</taxon>
        <taxon>Sar</taxon>
        <taxon>Stramenopiles</taxon>
        <taxon>Oomycota</taxon>
        <taxon>Peronosporomycetes</taxon>
        <taxon>Peronosporales</taxon>
        <taxon>Peronosporaceae</taxon>
        <taxon>Phytophthora</taxon>
    </lineage>
</organism>
<dbReference type="Proteomes" id="UP000735874">
    <property type="component" value="Unassembled WGS sequence"/>
</dbReference>
<dbReference type="VEuPathDB" id="FungiDB:PC110_g21668"/>
<protein>
    <recommendedName>
        <fullName evidence="2">Integrase catalytic domain-containing protein</fullName>
    </recommendedName>
</protein>
<dbReference type="GO" id="GO:0015074">
    <property type="term" value="P:DNA integration"/>
    <property type="evidence" value="ECO:0007669"/>
    <property type="project" value="InterPro"/>
</dbReference>
<dbReference type="EMBL" id="RCML01000015">
    <property type="protein sequence ID" value="KAG2998565.1"/>
    <property type="molecule type" value="Genomic_DNA"/>
</dbReference>
<evidence type="ECO:0000313" key="3">
    <source>
        <dbReference type="EMBL" id="KAG2842359.1"/>
    </source>
</evidence>
<dbReference type="PANTHER" id="PTHR37984">
    <property type="entry name" value="PROTEIN CBG26694"/>
    <property type="match status" value="1"/>
</dbReference>
<evidence type="ECO:0000313" key="4">
    <source>
        <dbReference type="EMBL" id="KAG2894163.1"/>
    </source>
</evidence>
<dbReference type="InterPro" id="IPR001584">
    <property type="entry name" value="Integrase_cat-core"/>
</dbReference>
<dbReference type="PANTHER" id="PTHR37984:SF5">
    <property type="entry name" value="PROTEIN NYNRIN-LIKE"/>
    <property type="match status" value="1"/>
</dbReference>
<evidence type="ECO:0000313" key="7">
    <source>
        <dbReference type="Proteomes" id="UP000735874"/>
    </source>
</evidence>
<evidence type="ECO:0000313" key="5">
    <source>
        <dbReference type="EMBL" id="KAG2907060.1"/>
    </source>
</evidence>
<dbReference type="InterPro" id="IPR036397">
    <property type="entry name" value="RNaseH_sf"/>
</dbReference>
<proteinExistence type="predicted"/>
<sequence length="179" mass="20808">MSDTSSLSVAQVFEECVYRRFGAPSLIRHDRDPRFMSEVFQAFTEMIQSRSRATLNYRPQANGQQERSLKSVMTSVRVYAEDLLHQDWDEIAERLVFAINTSQDTTRKETPFYLVHGWNAQSTLRAMSSSLKRGSGRQSDALAWRRDVNRQHEIALTMSKDYQADEKKRRTKEHNEALS</sequence>